<feature type="chain" id="PRO_5007855505" description="Secreted protein" evidence="1">
    <location>
        <begin position="18"/>
        <end position="137"/>
    </location>
</feature>
<reference evidence="2 3" key="1">
    <citation type="journal article" date="2016" name="Mol. Biol. Evol.">
        <title>Comparative Genomics of Early-Diverging Mushroom-Forming Fungi Provides Insights into the Origins of Lignocellulose Decay Capabilities.</title>
        <authorList>
            <person name="Nagy L.G."/>
            <person name="Riley R."/>
            <person name="Tritt A."/>
            <person name="Adam C."/>
            <person name="Daum C."/>
            <person name="Floudas D."/>
            <person name="Sun H."/>
            <person name="Yadav J.S."/>
            <person name="Pangilinan J."/>
            <person name="Larsson K.H."/>
            <person name="Matsuura K."/>
            <person name="Barry K."/>
            <person name="Labutti K."/>
            <person name="Kuo R."/>
            <person name="Ohm R.A."/>
            <person name="Bhattacharya S.S."/>
            <person name="Shirouzu T."/>
            <person name="Yoshinaga Y."/>
            <person name="Martin F.M."/>
            <person name="Grigoriev I.V."/>
            <person name="Hibbett D.S."/>
        </authorList>
    </citation>
    <scope>NUCLEOTIDE SEQUENCE [LARGE SCALE GENOMIC DNA]</scope>
    <source>
        <strain evidence="2 3">93-53</strain>
    </source>
</reference>
<keyword evidence="1" id="KW-0732">Signal</keyword>
<sequence length="137" mass="15492">MHYWMGLYCAINRAGTALLFLVDGSANARIATGGKGRFVQTRPRILVRRHPLLLSIMRERTLEFSSHSVRHVCTASCRLRITCTVTCSSLPLPGAKRGRAPYELGRRRTSSVRLERVHILETPKGLTCLLRHLLQKE</sequence>
<dbReference type="AlphaFoldDB" id="A0A165B6J6"/>
<evidence type="ECO:0008006" key="4">
    <source>
        <dbReference type="Google" id="ProtNLM"/>
    </source>
</evidence>
<gene>
    <name evidence="2" type="ORF">LAESUDRAFT_558454</name>
</gene>
<dbReference type="Proteomes" id="UP000076871">
    <property type="component" value="Unassembled WGS sequence"/>
</dbReference>
<evidence type="ECO:0000313" key="3">
    <source>
        <dbReference type="Proteomes" id="UP000076871"/>
    </source>
</evidence>
<dbReference type="RefSeq" id="XP_040758095.1">
    <property type="nucleotide sequence ID" value="XM_040902942.1"/>
</dbReference>
<keyword evidence="3" id="KW-1185">Reference proteome</keyword>
<evidence type="ECO:0000256" key="1">
    <source>
        <dbReference type="SAM" id="SignalP"/>
    </source>
</evidence>
<evidence type="ECO:0000313" key="2">
    <source>
        <dbReference type="EMBL" id="KZT00355.1"/>
    </source>
</evidence>
<dbReference type="GeneID" id="63819973"/>
<accession>A0A165B6J6</accession>
<name>A0A165B6J6_9APHY</name>
<dbReference type="InParanoid" id="A0A165B6J6"/>
<dbReference type="EMBL" id="KV427688">
    <property type="protein sequence ID" value="KZT00355.1"/>
    <property type="molecule type" value="Genomic_DNA"/>
</dbReference>
<protein>
    <recommendedName>
        <fullName evidence="4">Secreted protein</fullName>
    </recommendedName>
</protein>
<organism evidence="2 3">
    <name type="scientific">Laetiporus sulphureus 93-53</name>
    <dbReference type="NCBI Taxonomy" id="1314785"/>
    <lineage>
        <taxon>Eukaryota</taxon>
        <taxon>Fungi</taxon>
        <taxon>Dikarya</taxon>
        <taxon>Basidiomycota</taxon>
        <taxon>Agaricomycotina</taxon>
        <taxon>Agaricomycetes</taxon>
        <taxon>Polyporales</taxon>
        <taxon>Laetiporus</taxon>
    </lineage>
</organism>
<proteinExistence type="predicted"/>
<feature type="signal peptide" evidence="1">
    <location>
        <begin position="1"/>
        <end position="17"/>
    </location>
</feature>